<dbReference type="EMBL" id="JMSN01000007">
    <property type="protein sequence ID" value="KDN52743.1"/>
    <property type="molecule type" value="Genomic_DNA"/>
</dbReference>
<evidence type="ECO:0000313" key="2">
    <source>
        <dbReference type="EMBL" id="KDN52743.1"/>
    </source>
</evidence>
<feature type="compositionally biased region" description="Pro residues" evidence="1">
    <location>
        <begin position="143"/>
        <end position="152"/>
    </location>
</feature>
<dbReference type="GeneID" id="25263717"/>
<gene>
    <name evidence="2" type="ORF">K437DRAFT_253944</name>
</gene>
<feature type="region of interest" description="Disordered" evidence="1">
    <location>
        <begin position="121"/>
        <end position="156"/>
    </location>
</feature>
<sequence>MIQQSYSSTSGRAMLRWSRQRSARWPAPSDLLPIAASVPPAIRPAYGHQRRMLCIACANPLDSTYNKNNLQWAGPSDLSVLFSRARGGRADGHMTGTVTLGAAHALSTACVHTSAQAFKYSTSRSKASPPPPAPERFKGPSSSPLPPPPPSAPIRDGSIEAEYVRLVLPVPDGALLEQLPNIARHAPEHSDSSATRSTDEDGQSKEKRDKQGGLSPPLAPREILARVDRKNFWLIQVAAPPKGAAPIVKLMNKKEVHEKSRGGSKGGAAAKAAGAVSPAAHANAAAKADSEQSEGGDGSQAPTAGVGASPPLKQKELSLSWSVSRHDLQHKVERCAADCSQKGNKWRISISLQSRKQRFDWFATGAEALHHALMKDIERIMTAGNPPDKDGKMTGWVVKREGEIRWQTATTAIFNFTPIGKKRG</sequence>
<dbReference type="Gene3D" id="3.30.110.10">
    <property type="entry name" value="Translation initiation factor 3 (IF-3), C-terminal domain"/>
    <property type="match status" value="1"/>
</dbReference>
<protein>
    <submittedName>
        <fullName evidence="2">Uncharacterized protein</fullName>
    </submittedName>
</protein>
<feature type="compositionally biased region" description="Basic and acidic residues" evidence="1">
    <location>
        <begin position="185"/>
        <end position="211"/>
    </location>
</feature>
<dbReference type="GO" id="GO:0006413">
    <property type="term" value="P:translational initiation"/>
    <property type="evidence" value="ECO:0007669"/>
    <property type="project" value="InterPro"/>
</dbReference>
<dbReference type="RefSeq" id="XP_013245582.1">
    <property type="nucleotide sequence ID" value="XM_013390128.1"/>
</dbReference>
<organism evidence="2 3">
    <name type="scientific">Tilletiaria anomala (strain ATCC 24038 / CBS 436.72 / UBC 951)</name>
    <dbReference type="NCBI Taxonomy" id="1037660"/>
    <lineage>
        <taxon>Eukaryota</taxon>
        <taxon>Fungi</taxon>
        <taxon>Dikarya</taxon>
        <taxon>Basidiomycota</taxon>
        <taxon>Ustilaginomycotina</taxon>
        <taxon>Exobasidiomycetes</taxon>
        <taxon>Georgefischeriales</taxon>
        <taxon>Tilletiariaceae</taxon>
        <taxon>Tilletiaria</taxon>
    </lineage>
</organism>
<dbReference type="HOGENOM" id="CLU_647561_0_0_1"/>
<dbReference type="Proteomes" id="UP000027361">
    <property type="component" value="Unassembled WGS sequence"/>
</dbReference>
<proteinExistence type="predicted"/>
<dbReference type="InterPro" id="IPR036788">
    <property type="entry name" value="T_IF-3_C_sf"/>
</dbReference>
<keyword evidence="3" id="KW-1185">Reference proteome</keyword>
<comment type="caution">
    <text evidence="2">The sequence shown here is derived from an EMBL/GenBank/DDBJ whole genome shotgun (WGS) entry which is preliminary data.</text>
</comment>
<dbReference type="InParanoid" id="A0A066WJK9"/>
<feature type="region of interest" description="Disordered" evidence="1">
    <location>
        <begin position="185"/>
        <end position="221"/>
    </location>
</feature>
<evidence type="ECO:0000256" key="1">
    <source>
        <dbReference type="SAM" id="MobiDB-lite"/>
    </source>
</evidence>
<evidence type="ECO:0000313" key="3">
    <source>
        <dbReference type="Proteomes" id="UP000027361"/>
    </source>
</evidence>
<accession>A0A066WJK9</accession>
<dbReference type="AlphaFoldDB" id="A0A066WJK9"/>
<feature type="region of interest" description="Disordered" evidence="1">
    <location>
        <begin position="280"/>
        <end position="312"/>
    </location>
</feature>
<dbReference type="STRING" id="1037660.A0A066WJK9"/>
<reference evidence="2 3" key="1">
    <citation type="submission" date="2014-05" db="EMBL/GenBank/DDBJ databases">
        <title>Draft genome sequence of a rare smut relative, Tilletiaria anomala UBC 951.</title>
        <authorList>
            <consortium name="DOE Joint Genome Institute"/>
            <person name="Toome M."/>
            <person name="Kuo A."/>
            <person name="Henrissat B."/>
            <person name="Lipzen A."/>
            <person name="Tritt A."/>
            <person name="Yoshinaga Y."/>
            <person name="Zane M."/>
            <person name="Barry K."/>
            <person name="Grigoriev I.V."/>
            <person name="Spatafora J.W."/>
            <person name="Aimea M.C."/>
        </authorList>
    </citation>
    <scope>NUCLEOTIDE SEQUENCE [LARGE SCALE GENOMIC DNA]</scope>
    <source>
        <strain evidence="2 3">UBC 951</strain>
    </source>
</reference>
<feature type="region of interest" description="Disordered" evidence="1">
    <location>
        <begin position="256"/>
        <end position="275"/>
    </location>
</feature>
<name>A0A066WJK9_TILAU</name>
<dbReference type="OrthoDB" id="10257739at2759"/>